<organism evidence="1 2">
    <name type="scientific">Cyclotella cryptica</name>
    <dbReference type="NCBI Taxonomy" id="29204"/>
    <lineage>
        <taxon>Eukaryota</taxon>
        <taxon>Sar</taxon>
        <taxon>Stramenopiles</taxon>
        <taxon>Ochrophyta</taxon>
        <taxon>Bacillariophyta</taxon>
        <taxon>Coscinodiscophyceae</taxon>
        <taxon>Thalassiosirophycidae</taxon>
        <taxon>Stephanodiscales</taxon>
        <taxon>Stephanodiscaceae</taxon>
        <taxon>Cyclotella</taxon>
    </lineage>
</organism>
<sequence>MSIKNKFHTYLSAFDGTKKIFSNMEHLFEEIYDRDFVLDVGSGHVEFKFCMVNVNMNVVIHNIATAEGKRLLVAQPIDQGSSKSVGKVLGAIELHEAGKIASSTNWTKS</sequence>
<comment type="caution">
    <text evidence="1">The sequence shown here is derived from an EMBL/GenBank/DDBJ whole genome shotgun (WGS) entry which is preliminary data.</text>
</comment>
<dbReference type="EMBL" id="JABMIG020000161">
    <property type="protein sequence ID" value="KAL3788121.1"/>
    <property type="molecule type" value="Genomic_DNA"/>
</dbReference>
<evidence type="ECO:0000313" key="1">
    <source>
        <dbReference type="EMBL" id="KAL3788121.1"/>
    </source>
</evidence>
<accession>A0ABD3PLD2</accession>
<proteinExistence type="predicted"/>
<dbReference type="AlphaFoldDB" id="A0ABD3PLD2"/>
<keyword evidence="2" id="KW-1185">Reference proteome</keyword>
<dbReference type="Proteomes" id="UP001516023">
    <property type="component" value="Unassembled WGS sequence"/>
</dbReference>
<reference evidence="1 2" key="1">
    <citation type="journal article" date="2020" name="G3 (Bethesda)">
        <title>Improved Reference Genome for Cyclotella cryptica CCMP332, a Model for Cell Wall Morphogenesis, Salinity Adaptation, and Lipid Production in Diatoms (Bacillariophyta).</title>
        <authorList>
            <person name="Roberts W.R."/>
            <person name="Downey K.M."/>
            <person name="Ruck E.C."/>
            <person name="Traller J.C."/>
            <person name="Alverson A.J."/>
        </authorList>
    </citation>
    <scope>NUCLEOTIDE SEQUENCE [LARGE SCALE GENOMIC DNA]</scope>
    <source>
        <strain evidence="1 2">CCMP332</strain>
    </source>
</reference>
<evidence type="ECO:0000313" key="2">
    <source>
        <dbReference type="Proteomes" id="UP001516023"/>
    </source>
</evidence>
<gene>
    <name evidence="1" type="ORF">HJC23_005459</name>
</gene>
<name>A0ABD3PLD2_9STRA</name>
<protein>
    <submittedName>
        <fullName evidence="1">Uncharacterized protein</fullName>
    </submittedName>
</protein>